<sequence length="59" mass="6619">MEEENIKRDSRTAPPANDDRDDIVNWAYCTVDIREEYDPNGAKDRNDSSITLVGFGAGD</sequence>
<dbReference type="EMBL" id="JAEPRC010001230">
    <property type="protein sequence ID" value="KAG2189723.1"/>
    <property type="molecule type" value="Genomic_DNA"/>
</dbReference>
<accession>A0A8H7QBY8</accession>
<organism evidence="2 3">
    <name type="scientific">Mucor plumbeus</name>
    <dbReference type="NCBI Taxonomy" id="97098"/>
    <lineage>
        <taxon>Eukaryota</taxon>
        <taxon>Fungi</taxon>
        <taxon>Fungi incertae sedis</taxon>
        <taxon>Mucoromycota</taxon>
        <taxon>Mucoromycotina</taxon>
        <taxon>Mucoromycetes</taxon>
        <taxon>Mucorales</taxon>
        <taxon>Mucorineae</taxon>
        <taxon>Mucoraceae</taxon>
        <taxon>Mucor</taxon>
    </lineage>
</organism>
<evidence type="ECO:0000256" key="1">
    <source>
        <dbReference type="SAM" id="MobiDB-lite"/>
    </source>
</evidence>
<gene>
    <name evidence="2" type="ORF">INT46_008586</name>
</gene>
<protein>
    <submittedName>
        <fullName evidence="2">Uncharacterized protein</fullName>
    </submittedName>
</protein>
<evidence type="ECO:0000313" key="3">
    <source>
        <dbReference type="Proteomes" id="UP000650833"/>
    </source>
</evidence>
<keyword evidence="3" id="KW-1185">Reference proteome</keyword>
<proteinExistence type="predicted"/>
<dbReference type="Proteomes" id="UP000650833">
    <property type="component" value="Unassembled WGS sequence"/>
</dbReference>
<evidence type="ECO:0000313" key="2">
    <source>
        <dbReference type="EMBL" id="KAG2189723.1"/>
    </source>
</evidence>
<feature type="compositionally biased region" description="Basic and acidic residues" evidence="1">
    <location>
        <begin position="1"/>
        <end position="11"/>
    </location>
</feature>
<name>A0A8H7QBY8_9FUNG</name>
<feature type="region of interest" description="Disordered" evidence="1">
    <location>
        <begin position="37"/>
        <end position="59"/>
    </location>
</feature>
<comment type="caution">
    <text evidence="2">The sequence shown here is derived from an EMBL/GenBank/DDBJ whole genome shotgun (WGS) entry which is preliminary data.</text>
</comment>
<reference evidence="2" key="1">
    <citation type="submission" date="2020-12" db="EMBL/GenBank/DDBJ databases">
        <title>Metabolic potential, ecology and presence of endohyphal bacteria is reflected in genomic diversity of Mucoromycotina.</title>
        <authorList>
            <person name="Muszewska A."/>
            <person name="Okrasinska A."/>
            <person name="Steczkiewicz K."/>
            <person name="Drgas O."/>
            <person name="Orlowska M."/>
            <person name="Perlinska-Lenart U."/>
            <person name="Aleksandrzak-Piekarczyk T."/>
            <person name="Szatraj K."/>
            <person name="Zielenkiewicz U."/>
            <person name="Pilsyk S."/>
            <person name="Malc E."/>
            <person name="Mieczkowski P."/>
            <person name="Kruszewska J.S."/>
            <person name="Biernat P."/>
            <person name="Pawlowska J."/>
        </authorList>
    </citation>
    <scope>NUCLEOTIDE SEQUENCE</scope>
    <source>
        <strain evidence="2">CBS 226.32</strain>
    </source>
</reference>
<feature type="region of interest" description="Disordered" evidence="1">
    <location>
        <begin position="1"/>
        <end position="22"/>
    </location>
</feature>
<feature type="compositionally biased region" description="Basic and acidic residues" evidence="1">
    <location>
        <begin position="37"/>
        <end position="47"/>
    </location>
</feature>
<dbReference type="AlphaFoldDB" id="A0A8H7QBY8"/>